<dbReference type="Pfam" id="PF12728">
    <property type="entry name" value="HTH_17"/>
    <property type="match status" value="1"/>
</dbReference>
<dbReference type="OrthoDB" id="597977at2"/>
<organism evidence="2 3">
    <name type="scientific">Dehalogenimonas formicexedens</name>
    <dbReference type="NCBI Taxonomy" id="1839801"/>
    <lineage>
        <taxon>Bacteria</taxon>
        <taxon>Bacillati</taxon>
        <taxon>Chloroflexota</taxon>
        <taxon>Dehalococcoidia</taxon>
        <taxon>Dehalococcoidales</taxon>
        <taxon>Dehalococcoidaceae</taxon>
        <taxon>Dehalogenimonas</taxon>
    </lineage>
</organism>
<dbReference type="Gene3D" id="1.10.10.10">
    <property type="entry name" value="Winged helix-like DNA-binding domain superfamily/Winged helix DNA-binding domain"/>
    <property type="match status" value="1"/>
</dbReference>
<reference evidence="3" key="1">
    <citation type="submission" date="2016-11" db="EMBL/GenBank/DDBJ databases">
        <title>Dehalogenimonas formicexedens sp. nov., a chlorinated alkane respiring bacterium isolated from contaminated groundwater.</title>
        <authorList>
            <person name="Key T.A."/>
            <person name="Bowman K.S."/>
            <person name="Lee I."/>
            <person name="Chun J."/>
            <person name="Albuquerque L."/>
            <person name="da Costa M.S."/>
            <person name="Rainey F.A."/>
            <person name="Moe W.M."/>
        </authorList>
    </citation>
    <scope>NUCLEOTIDE SEQUENCE [LARGE SCALE GENOMIC DNA]</scope>
    <source>
        <strain evidence="3">NSZ-14</strain>
    </source>
</reference>
<dbReference type="EMBL" id="CP018258">
    <property type="protein sequence ID" value="APV44471.1"/>
    <property type="molecule type" value="Genomic_DNA"/>
</dbReference>
<dbReference type="KEGG" id="dfo:Dform_01137"/>
<dbReference type="SUPFAM" id="SSF46955">
    <property type="entry name" value="Putative DNA-binding domain"/>
    <property type="match status" value="1"/>
</dbReference>
<evidence type="ECO:0000313" key="3">
    <source>
        <dbReference type="Proteomes" id="UP000185934"/>
    </source>
</evidence>
<evidence type="ECO:0000259" key="1">
    <source>
        <dbReference type="Pfam" id="PF12728"/>
    </source>
</evidence>
<feature type="domain" description="Helix-turn-helix" evidence="1">
    <location>
        <begin position="21"/>
        <end position="68"/>
    </location>
</feature>
<dbReference type="InterPro" id="IPR010093">
    <property type="entry name" value="SinI_DNA-bd"/>
</dbReference>
<dbReference type="AlphaFoldDB" id="A0A1P8F7L7"/>
<keyword evidence="3" id="KW-1185">Reference proteome</keyword>
<sequence>MKQQVARKKITANEENVESPFYTFTEAQQFLKVSHQTIYRLMQKGLPSHKVGNKRVFIKADLIKWVQEH</sequence>
<dbReference type="Proteomes" id="UP000185934">
    <property type="component" value="Chromosome"/>
</dbReference>
<dbReference type="GO" id="GO:0003677">
    <property type="term" value="F:DNA binding"/>
    <property type="evidence" value="ECO:0007669"/>
    <property type="project" value="InterPro"/>
</dbReference>
<dbReference type="InterPro" id="IPR009061">
    <property type="entry name" value="DNA-bd_dom_put_sf"/>
</dbReference>
<protein>
    <submittedName>
        <fullName evidence="2">DNA binding domain-containing protein, excisionase family</fullName>
    </submittedName>
</protein>
<dbReference type="STRING" id="1839801.Dform_01137"/>
<evidence type="ECO:0000313" key="2">
    <source>
        <dbReference type="EMBL" id="APV44471.1"/>
    </source>
</evidence>
<accession>A0A1P8F7L7</accession>
<dbReference type="NCBIfam" id="TIGR01764">
    <property type="entry name" value="excise"/>
    <property type="match status" value="1"/>
</dbReference>
<name>A0A1P8F7L7_9CHLR</name>
<dbReference type="InterPro" id="IPR036388">
    <property type="entry name" value="WH-like_DNA-bd_sf"/>
</dbReference>
<dbReference type="InterPro" id="IPR041657">
    <property type="entry name" value="HTH_17"/>
</dbReference>
<proteinExistence type="predicted"/>
<gene>
    <name evidence="2" type="ORF">Dform_01137</name>
</gene>